<evidence type="ECO:0000313" key="11">
    <source>
        <dbReference type="Proteomes" id="UP000230750"/>
    </source>
</evidence>
<keyword evidence="3 8" id="KW-0863">Zinc-finger</keyword>
<comment type="caution">
    <text evidence="10">The sequence shown here is derived from an EMBL/GenBank/DDBJ whole genome shotgun (WGS) entry which is preliminary data.</text>
</comment>
<dbReference type="InterPro" id="IPR012337">
    <property type="entry name" value="RNaseH-like_sf"/>
</dbReference>
<sequence length="247" mass="27385">MPSKVWNSFEKSGQSSVKCKICGTLLKYLGGSTGSMTNHLKLRHQVAEKAPSATMDAFINRTVCNPKKAERLNNLLVEMVAKDALPVSFIEGDGFRALMKAMEPSYVIPSRKTISALLKAKYEEKKATLVTDLEKIAFVSVTTDCWTSRSSEGYMTVTAHGLDGDWVNRSYVLDTTPVVNQEGGQDTVVRHTADALTTQMSRIVEEWGLEDKLDAIVHDNASNVKHLGNPRSGRRRCVCWTHPTVMH</sequence>
<organism evidence="10 11">
    <name type="scientific">Stichopus japonicus</name>
    <name type="common">Sea cucumber</name>
    <dbReference type="NCBI Taxonomy" id="307972"/>
    <lineage>
        <taxon>Eukaryota</taxon>
        <taxon>Metazoa</taxon>
        <taxon>Echinodermata</taxon>
        <taxon>Eleutherozoa</taxon>
        <taxon>Echinozoa</taxon>
        <taxon>Holothuroidea</taxon>
        <taxon>Aspidochirotacea</taxon>
        <taxon>Aspidochirotida</taxon>
        <taxon>Stichopodidae</taxon>
        <taxon>Apostichopus</taxon>
    </lineage>
</organism>
<name>A0A2G8KWY9_STIJA</name>
<proteinExistence type="predicted"/>
<dbReference type="EMBL" id="MRZV01000327">
    <property type="protein sequence ID" value="PIK52482.1"/>
    <property type="molecule type" value="Genomic_DNA"/>
</dbReference>
<dbReference type="InterPro" id="IPR036236">
    <property type="entry name" value="Znf_C2H2_sf"/>
</dbReference>
<keyword evidence="11" id="KW-1185">Reference proteome</keyword>
<evidence type="ECO:0000256" key="4">
    <source>
        <dbReference type="ARBA" id="ARBA00022833"/>
    </source>
</evidence>
<dbReference type="SUPFAM" id="SSF53098">
    <property type="entry name" value="Ribonuclease H-like"/>
    <property type="match status" value="1"/>
</dbReference>
<comment type="subcellular location">
    <subcellularLocation>
        <location evidence="1">Nucleus</location>
    </subcellularLocation>
</comment>
<keyword evidence="5" id="KW-0805">Transcription regulation</keyword>
<evidence type="ECO:0000256" key="7">
    <source>
        <dbReference type="ARBA" id="ARBA00023242"/>
    </source>
</evidence>
<dbReference type="PANTHER" id="PTHR46481">
    <property type="entry name" value="ZINC FINGER BED DOMAIN-CONTAINING PROTEIN 4"/>
    <property type="match status" value="1"/>
</dbReference>
<dbReference type="GO" id="GO:0003677">
    <property type="term" value="F:DNA binding"/>
    <property type="evidence" value="ECO:0007669"/>
    <property type="project" value="InterPro"/>
</dbReference>
<evidence type="ECO:0000313" key="10">
    <source>
        <dbReference type="EMBL" id="PIK52482.1"/>
    </source>
</evidence>
<evidence type="ECO:0000259" key="9">
    <source>
        <dbReference type="PROSITE" id="PS50808"/>
    </source>
</evidence>
<dbReference type="GO" id="GO:0005634">
    <property type="term" value="C:nucleus"/>
    <property type="evidence" value="ECO:0007669"/>
    <property type="project" value="UniProtKB-SubCell"/>
</dbReference>
<dbReference type="GO" id="GO:0008270">
    <property type="term" value="F:zinc ion binding"/>
    <property type="evidence" value="ECO:0007669"/>
    <property type="project" value="UniProtKB-KW"/>
</dbReference>
<evidence type="ECO:0000256" key="8">
    <source>
        <dbReference type="PROSITE-ProRule" id="PRU00027"/>
    </source>
</evidence>
<gene>
    <name evidence="10" type="ORF">BSL78_10640</name>
</gene>
<dbReference type="SUPFAM" id="SSF57667">
    <property type="entry name" value="beta-beta-alpha zinc fingers"/>
    <property type="match status" value="1"/>
</dbReference>
<dbReference type="AlphaFoldDB" id="A0A2G8KWY9"/>
<evidence type="ECO:0000256" key="6">
    <source>
        <dbReference type="ARBA" id="ARBA00023163"/>
    </source>
</evidence>
<dbReference type="Proteomes" id="UP000230750">
    <property type="component" value="Unassembled WGS sequence"/>
</dbReference>
<keyword evidence="7" id="KW-0539">Nucleus</keyword>
<dbReference type="PROSITE" id="PS50808">
    <property type="entry name" value="ZF_BED"/>
    <property type="match status" value="1"/>
</dbReference>
<dbReference type="GO" id="GO:0009791">
    <property type="term" value="P:post-embryonic development"/>
    <property type="evidence" value="ECO:0007669"/>
    <property type="project" value="UniProtKB-ARBA"/>
</dbReference>
<dbReference type="STRING" id="307972.A0A2G8KWY9"/>
<evidence type="ECO:0000256" key="3">
    <source>
        <dbReference type="ARBA" id="ARBA00022771"/>
    </source>
</evidence>
<dbReference type="PANTHER" id="PTHR46481:SF10">
    <property type="entry name" value="ZINC FINGER BED DOMAIN-CONTAINING PROTEIN 39"/>
    <property type="match status" value="1"/>
</dbReference>
<evidence type="ECO:0000256" key="1">
    <source>
        <dbReference type="ARBA" id="ARBA00004123"/>
    </source>
</evidence>
<reference evidence="10 11" key="1">
    <citation type="journal article" date="2017" name="PLoS Biol.">
        <title>The sea cucumber genome provides insights into morphological evolution and visceral regeneration.</title>
        <authorList>
            <person name="Zhang X."/>
            <person name="Sun L."/>
            <person name="Yuan J."/>
            <person name="Sun Y."/>
            <person name="Gao Y."/>
            <person name="Zhang L."/>
            <person name="Li S."/>
            <person name="Dai H."/>
            <person name="Hamel J.F."/>
            <person name="Liu C."/>
            <person name="Yu Y."/>
            <person name="Liu S."/>
            <person name="Lin W."/>
            <person name="Guo K."/>
            <person name="Jin S."/>
            <person name="Xu P."/>
            <person name="Storey K.B."/>
            <person name="Huan P."/>
            <person name="Zhang T."/>
            <person name="Zhou Y."/>
            <person name="Zhang J."/>
            <person name="Lin C."/>
            <person name="Li X."/>
            <person name="Xing L."/>
            <person name="Huo D."/>
            <person name="Sun M."/>
            <person name="Wang L."/>
            <person name="Mercier A."/>
            <person name="Li F."/>
            <person name="Yang H."/>
            <person name="Xiang J."/>
        </authorList>
    </citation>
    <scope>NUCLEOTIDE SEQUENCE [LARGE SCALE GENOMIC DNA]</scope>
    <source>
        <strain evidence="10">Shaxun</strain>
        <tissue evidence="10">Muscle</tissue>
    </source>
</reference>
<keyword evidence="2" id="KW-0479">Metal-binding</keyword>
<evidence type="ECO:0000256" key="5">
    <source>
        <dbReference type="ARBA" id="ARBA00023015"/>
    </source>
</evidence>
<dbReference type="SUPFAM" id="SSF140996">
    <property type="entry name" value="Hermes dimerisation domain"/>
    <property type="match status" value="1"/>
</dbReference>
<evidence type="ECO:0000256" key="2">
    <source>
        <dbReference type="ARBA" id="ARBA00022723"/>
    </source>
</evidence>
<dbReference type="SMART" id="SM00614">
    <property type="entry name" value="ZnF_BED"/>
    <property type="match status" value="1"/>
</dbReference>
<keyword evidence="6" id="KW-0804">Transcription</keyword>
<accession>A0A2G8KWY9</accession>
<dbReference type="OrthoDB" id="10060245at2759"/>
<protein>
    <submittedName>
        <fullName evidence="10">Putative zinc finger BED domain-containing protein 1-like</fullName>
    </submittedName>
</protein>
<keyword evidence="4" id="KW-0862">Zinc</keyword>
<dbReference type="Pfam" id="PF02892">
    <property type="entry name" value="zf-BED"/>
    <property type="match status" value="1"/>
</dbReference>
<dbReference type="InterPro" id="IPR052035">
    <property type="entry name" value="ZnF_BED_domain_contain"/>
</dbReference>
<feature type="domain" description="BED-type" evidence="9">
    <location>
        <begin position="1"/>
        <end position="51"/>
    </location>
</feature>
<dbReference type="InterPro" id="IPR003656">
    <property type="entry name" value="Znf_BED"/>
</dbReference>